<feature type="region of interest" description="Disordered" evidence="1">
    <location>
        <begin position="348"/>
        <end position="449"/>
    </location>
</feature>
<protein>
    <submittedName>
        <fullName evidence="2">Uncharacterized protein</fullName>
    </submittedName>
</protein>
<dbReference type="EMBL" id="DS268447">
    <property type="protein sequence ID" value="EFP02340.1"/>
    <property type="molecule type" value="Genomic_DNA"/>
</dbReference>
<organism evidence="3">
    <name type="scientific">Caenorhabditis remanei</name>
    <name type="common">Caenorhabditis vulgaris</name>
    <dbReference type="NCBI Taxonomy" id="31234"/>
    <lineage>
        <taxon>Eukaryota</taxon>
        <taxon>Metazoa</taxon>
        <taxon>Ecdysozoa</taxon>
        <taxon>Nematoda</taxon>
        <taxon>Chromadorea</taxon>
        <taxon>Rhabditida</taxon>
        <taxon>Rhabditina</taxon>
        <taxon>Rhabditomorpha</taxon>
        <taxon>Rhabditoidea</taxon>
        <taxon>Rhabditidae</taxon>
        <taxon>Peloderinae</taxon>
        <taxon>Caenorhabditis</taxon>
    </lineage>
</organism>
<feature type="compositionally biased region" description="Polar residues" evidence="1">
    <location>
        <begin position="1"/>
        <end position="14"/>
    </location>
</feature>
<feature type="compositionally biased region" description="Basic residues" evidence="1">
    <location>
        <begin position="570"/>
        <end position="586"/>
    </location>
</feature>
<feature type="compositionally biased region" description="Basic residues" evidence="1">
    <location>
        <begin position="536"/>
        <end position="546"/>
    </location>
</feature>
<dbReference type="HOGENOM" id="CLU_361019_0_0_1"/>
<dbReference type="AlphaFoldDB" id="E3MIA8"/>
<sequence>MNGLSSKEQPPNESYSKKKKHKQIIQTHGNIFRFPEQHSLLASFEEVARTECMKRIFNVIERMPFEKLNNIIQNSNSDDEIEIIKILERKEIITAEDRKDPIYDEIKQRIGKDWKFGVQIIEHVRICLNEVTLDQNLSPMALEVSNSSILRIISDMKHAAEIRSYGKTGQKSESIKKSLLSFIATGIPGLESPSVNTHAEGKAHKAYKKKQEERFLKSKSSFDEDSEDNSSVSSVTVLKAIQCTPKKSNRTVGDSDLLCTSAATPADGHDKGNQSPVVNPKEVYVLEMDINNAVASEESNEARTPSSNVGNLDEETQTDVFGTLAGENIIAEVSALKNLNAQSNIEFMTQDSTESRQQRTIETDTTREAAISSSSKRDESNSSHVTKPATGEGVDSKKTSATLLHGSNKSAKLMDSTKPTPRPPLETAEPRKESDTILDVANGTTLEPQDTLMNYTTESSPITTEHLASDVQDSSRIVVRPECTTDMAANTSNCLSNTSTSDVPTVPASKVCDVVGEPLTVDIDQESSKSNTATKVLRRSNRKITNTKKMSAEEIGEEDEYDHRKEISAKTRRTRNRRDRKRTSSKKKTDTATTSAPMSSSQTEQVHNSAEEEINEKDGNSRKIRYRKGTIGEKKGSNQEKNTNCRKKKYYSEFKSSTRAITTMHDSIEEPDDFGEKEKVFHQAWFRCSRRNQISTSSEVYCGISDQYKHQLFANRKFCHLHYRWDDVKAMRQRRREAGLDVENYTIQDVMRMARRSASDSPIDDDMNPYPINEN</sequence>
<feature type="compositionally biased region" description="Polar residues" evidence="1">
    <location>
        <begin position="399"/>
        <end position="410"/>
    </location>
</feature>
<feature type="region of interest" description="Disordered" evidence="1">
    <location>
        <begin position="755"/>
        <end position="775"/>
    </location>
</feature>
<name>E3MIA8_CAERE</name>
<feature type="region of interest" description="Disordered" evidence="1">
    <location>
        <begin position="294"/>
        <end position="314"/>
    </location>
</feature>
<feature type="compositionally biased region" description="Basic and acidic residues" evidence="1">
    <location>
        <begin position="353"/>
        <end position="367"/>
    </location>
</feature>
<feature type="region of interest" description="Disordered" evidence="1">
    <location>
        <begin position="1"/>
        <end position="21"/>
    </location>
</feature>
<evidence type="ECO:0000313" key="3">
    <source>
        <dbReference type="Proteomes" id="UP000008281"/>
    </source>
</evidence>
<reference evidence="2" key="1">
    <citation type="submission" date="2007-07" db="EMBL/GenBank/DDBJ databases">
        <title>PCAP assembly of the Caenorhabditis remanei genome.</title>
        <authorList>
            <consortium name="The Caenorhabditis remanei Sequencing Consortium"/>
            <person name="Wilson R.K."/>
        </authorList>
    </citation>
    <scope>NUCLEOTIDE SEQUENCE [LARGE SCALE GENOMIC DNA]</scope>
    <source>
        <strain evidence="2">PB4641</strain>
    </source>
</reference>
<evidence type="ECO:0000313" key="2">
    <source>
        <dbReference type="EMBL" id="EFP02340.1"/>
    </source>
</evidence>
<gene>
    <name evidence="2" type="ORF">CRE_00978</name>
</gene>
<evidence type="ECO:0000256" key="1">
    <source>
        <dbReference type="SAM" id="MobiDB-lite"/>
    </source>
</evidence>
<dbReference type="InParanoid" id="E3MIA8"/>
<dbReference type="Proteomes" id="UP000008281">
    <property type="component" value="Unassembled WGS sequence"/>
</dbReference>
<keyword evidence="3" id="KW-1185">Reference proteome</keyword>
<accession>E3MIA8</accession>
<feature type="region of interest" description="Disordered" evidence="1">
    <location>
        <begin position="523"/>
        <end position="643"/>
    </location>
</feature>
<feature type="compositionally biased region" description="Polar residues" evidence="1">
    <location>
        <begin position="597"/>
        <end position="608"/>
    </location>
</feature>
<proteinExistence type="predicted"/>